<sequence length="68" mass="8056">MTICVCVYIYTRKGDVRLLLLLLPEHKYGIYFQFYYKFNVIYYVVSGLNSIFSFQCIHTLNVKCKGTL</sequence>
<name>A0A1X0S5M3_RHIZD</name>
<evidence type="ECO:0000313" key="2">
    <source>
        <dbReference type="Proteomes" id="UP000242381"/>
    </source>
</evidence>
<accession>A0A1X0S5M3</accession>
<proteinExistence type="predicted"/>
<organism evidence="1 2">
    <name type="scientific">Rhizopus microsporus</name>
    <dbReference type="NCBI Taxonomy" id="58291"/>
    <lineage>
        <taxon>Eukaryota</taxon>
        <taxon>Fungi</taxon>
        <taxon>Fungi incertae sedis</taxon>
        <taxon>Mucoromycota</taxon>
        <taxon>Mucoromycotina</taxon>
        <taxon>Mucoromycetes</taxon>
        <taxon>Mucorales</taxon>
        <taxon>Mucorineae</taxon>
        <taxon>Rhizopodaceae</taxon>
        <taxon>Rhizopus</taxon>
    </lineage>
</organism>
<dbReference type="EMBL" id="KV921310">
    <property type="protein sequence ID" value="ORE19458.1"/>
    <property type="molecule type" value="Genomic_DNA"/>
</dbReference>
<reference evidence="1 2" key="1">
    <citation type="journal article" date="2016" name="Proc. Natl. Acad. Sci. U.S.A.">
        <title>Lipid metabolic changes in an early divergent fungus govern the establishment of a mutualistic symbiosis with endobacteria.</title>
        <authorList>
            <person name="Lastovetsky O.A."/>
            <person name="Gaspar M.L."/>
            <person name="Mondo S.J."/>
            <person name="LaButti K.M."/>
            <person name="Sandor L."/>
            <person name="Grigoriev I.V."/>
            <person name="Henry S.A."/>
            <person name="Pawlowska T.E."/>
        </authorList>
    </citation>
    <scope>NUCLEOTIDE SEQUENCE [LARGE SCALE GENOMIC DNA]</scope>
    <source>
        <strain evidence="1 2">ATCC 11559</strain>
    </source>
</reference>
<dbReference type="Proteomes" id="UP000242381">
    <property type="component" value="Unassembled WGS sequence"/>
</dbReference>
<dbReference type="AlphaFoldDB" id="A0A1X0S5M3"/>
<protein>
    <submittedName>
        <fullName evidence="1">Uncharacterized protein</fullName>
    </submittedName>
</protein>
<gene>
    <name evidence="1" type="ORF">BCV71DRAFT_101359</name>
</gene>
<evidence type="ECO:0000313" key="1">
    <source>
        <dbReference type="EMBL" id="ORE19458.1"/>
    </source>
</evidence>